<reference evidence="3 4" key="1">
    <citation type="submission" date="2024-04" db="EMBL/GenBank/DDBJ databases">
        <title>Tritrichomonas musculus Genome.</title>
        <authorList>
            <person name="Alves-Ferreira E."/>
            <person name="Grigg M."/>
            <person name="Lorenzi H."/>
            <person name="Galac M."/>
        </authorList>
    </citation>
    <scope>NUCLEOTIDE SEQUENCE [LARGE SCALE GENOMIC DNA]</scope>
    <source>
        <strain evidence="3 4">EAF2021</strain>
    </source>
</reference>
<dbReference type="Gene3D" id="1.25.10.10">
    <property type="entry name" value="Leucine-rich Repeat Variant"/>
    <property type="match status" value="1"/>
</dbReference>
<evidence type="ECO:0000313" key="4">
    <source>
        <dbReference type="Proteomes" id="UP001470230"/>
    </source>
</evidence>
<dbReference type="InterPro" id="IPR008271">
    <property type="entry name" value="Ser/Thr_kinase_AS"/>
</dbReference>
<dbReference type="CDD" id="cd13999">
    <property type="entry name" value="STKc_MAP3K-like"/>
    <property type="match status" value="1"/>
</dbReference>
<dbReference type="PROSITE" id="PS50011">
    <property type="entry name" value="PROTEIN_KINASE_DOM"/>
    <property type="match status" value="1"/>
</dbReference>
<dbReference type="PROSITE" id="PS00108">
    <property type="entry name" value="PROTEIN_KINASE_ST"/>
    <property type="match status" value="1"/>
</dbReference>
<dbReference type="PRINTS" id="PR00109">
    <property type="entry name" value="TYRKINASE"/>
</dbReference>
<proteinExistence type="predicted"/>
<dbReference type="Pfam" id="PF00069">
    <property type="entry name" value="Pkinase"/>
    <property type="match status" value="1"/>
</dbReference>
<dbReference type="Proteomes" id="UP001470230">
    <property type="component" value="Unassembled WGS sequence"/>
</dbReference>
<dbReference type="InterPro" id="IPR016024">
    <property type="entry name" value="ARM-type_fold"/>
</dbReference>
<accession>A0ABR2K6S2</accession>
<protein>
    <recommendedName>
        <fullName evidence="2">Protein kinase domain-containing protein</fullName>
    </recommendedName>
</protein>
<evidence type="ECO:0000313" key="3">
    <source>
        <dbReference type="EMBL" id="KAK8886830.1"/>
    </source>
</evidence>
<evidence type="ECO:0000256" key="1">
    <source>
        <dbReference type="SAM" id="MobiDB-lite"/>
    </source>
</evidence>
<feature type="compositionally biased region" description="Polar residues" evidence="1">
    <location>
        <begin position="321"/>
        <end position="332"/>
    </location>
</feature>
<dbReference type="InterPro" id="IPR000719">
    <property type="entry name" value="Prot_kinase_dom"/>
</dbReference>
<dbReference type="Gene3D" id="1.10.510.10">
    <property type="entry name" value="Transferase(Phosphotransferase) domain 1"/>
    <property type="match status" value="1"/>
</dbReference>
<sequence>MSDSSFNVSPTLRSFILKSSDFKKGKLIGQGNSGKVYLAIHIPTGKICSFKELFMEQLSGKNMIFFSREIEILVKCDNMFVLPFYGWTLEYPYSIITEYIPNGSLFHSLQHRPTSPNLTSTNKTLIAIGIANGMMSLHSVGIIHRDLKPLNILLDEKLLPKICDFGLSRFTNEELNLMSLEIGTPRWMAPETFDSKNYTNKVDVYSYGILLWEMLTEDIPFQGLTPIQIAYKVTKDNERPEFPSNTPRPLKSLIRKCWDRNPDNRPTFSQIYHFLLRKGAFFPGTDLNAIDNLVIEIKNQELQRSKQSNSRISPLLPSKDTGFTISSNSIKSPRSERYKENDNSDGKSKFNTIPHPNSTEFRAAFTDCLNYLTKDNYAQFNKVLSNLFMIKNINEGSLILILLELLKLVSNQRYLIRFINDELYKKLPLDDRKITCLSLQILLQVTTQHPEIIDMNFLKLLNPILSVYPSRILRIISPIFLQFGKDSKAFEISDFLLKNPKPFLLYSGKEYLTTLFFLCRNSPTFFRARFEYVINILCIAILSHDVQTIVADYSMICFFFDERIALPIAAVTNHLNYDDTRDFALSYLIRKSHIELTTNLVSTLLKVSPSSKLASQLLCKYLTGSMQTRQYLVIDYPNWMEDDRLPINISIPYTLIIESDFKLRKYLAEATQFLSLLKRILKSSNPEFNSIACGMITKLMPNAKLIEKLINMRYFSKFIEMLRKFDEQQESLIIHNVIGLIDDCSRSAFVSDFLSLIPKLIKLILEPKYSISSLSALCSLSNYSKAISSMKKYNIEDTLNKIQQNKDNQNHIDLLRQNLTK</sequence>
<dbReference type="SUPFAM" id="SSF56112">
    <property type="entry name" value="Protein kinase-like (PK-like)"/>
    <property type="match status" value="1"/>
</dbReference>
<comment type="caution">
    <text evidence="3">The sequence shown here is derived from an EMBL/GenBank/DDBJ whole genome shotgun (WGS) entry which is preliminary data.</text>
</comment>
<feature type="domain" description="Protein kinase" evidence="2">
    <location>
        <begin position="22"/>
        <end position="276"/>
    </location>
</feature>
<dbReference type="SUPFAM" id="SSF48371">
    <property type="entry name" value="ARM repeat"/>
    <property type="match status" value="1"/>
</dbReference>
<name>A0ABR2K6S2_9EUKA</name>
<keyword evidence="4" id="KW-1185">Reference proteome</keyword>
<gene>
    <name evidence="3" type="ORF">M9Y10_037863</name>
</gene>
<dbReference type="SMART" id="SM00220">
    <property type="entry name" value="S_TKc"/>
    <property type="match status" value="1"/>
</dbReference>
<dbReference type="InterPro" id="IPR051681">
    <property type="entry name" value="Ser/Thr_Kinases-Pseudokinases"/>
</dbReference>
<dbReference type="PANTHER" id="PTHR44329:SF214">
    <property type="entry name" value="PROTEIN KINASE DOMAIN-CONTAINING PROTEIN"/>
    <property type="match status" value="1"/>
</dbReference>
<dbReference type="InterPro" id="IPR001245">
    <property type="entry name" value="Ser-Thr/Tyr_kinase_cat_dom"/>
</dbReference>
<dbReference type="InterPro" id="IPR011989">
    <property type="entry name" value="ARM-like"/>
</dbReference>
<dbReference type="EMBL" id="JAPFFF010000006">
    <property type="protein sequence ID" value="KAK8886830.1"/>
    <property type="molecule type" value="Genomic_DNA"/>
</dbReference>
<feature type="compositionally biased region" description="Basic and acidic residues" evidence="1">
    <location>
        <begin position="333"/>
        <end position="348"/>
    </location>
</feature>
<evidence type="ECO:0000259" key="2">
    <source>
        <dbReference type="PROSITE" id="PS50011"/>
    </source>
</evidence>
<organism evidence="3 4">
    <name type="scientific">Tritrichomonas musculus</name>
    <dbReference type="NCBI Taxonomy" id="1915356"/>
    <lineage>
        <taxon>Eukaryota</taxon>
        <taxon>Metamonada</taxon>
        <taxon>Parabasalia</taxon>
        <taxon>Tritrichomonadida</taxon>
        <taxon>Tritrichomonadidae</taxon>
        <taxon>Tritrichomonas</taxon>
    </lineage>
</organism>
<dbReference type="InterPro" id="IPR011009">
    <property type="entry name" value="Kinase-like_dom_sf"/>
</dbReference>
<dbReference type="PANTHER" id="PTHR44329">
    <property type="entry name" value="SERINE/THREONINE-PROTEIN KINASE TNNI3K-RELATED"/>
    <property type="match status" value="1"/>
</dbReference>
<feature type="region of interest" description="Disordered" evidence="1">
    <location>
        <begin position="306"/>
        <end position="353"/>
    </location>
</feature>